<evidence type="ECO:0000256" key="1">
    <source>
        <dbReference type="ARBA" id="ARBA00006865"/>
    </source>
</evidence>
<dbReference type="PANTHER" id="PTHR10963:SF55">
    <property type="entry name" value="GLYCOSIDE HYDROLASE FAMILY 16 PROTEIN"/>
    <property type="match status" value="1"/>
</dbReference>
<accession>A0A6M0QE53</accession>
<gene>
    <name evidence="3" type="ORF">G4D63_17370</name>
</gene>
<dbReference type="CDD" id="cd08023">
    <property type="entry name" value="GH16_laminarinase_like"/>
    <property type="match status" value="1"/>
</dbReference>
<dbReference type="AlphaFoldDB" id="A0A6M0QE53"/>
<dbReference type="InterPro" id="IPR040751">
    <property type="entry name" value="SbsC_C"/>
</dbReference>
<evidence type="ECO:0000259" key="2">
    <source>
        <dbReference type="PROSITE" id="PS51762"/>
    </source>
</evidence>
<dbReference type="InterPro" id="IPR013320">
    <property type="entry name" value="ConA-like_dom_sf"/>
</dbReference>
<evidence type="ECO:0000313" key="3">
    <source>
        <dbReference type="EMBL" id="NEY73508.1"/>
    </source>
</evidence>
<protein>
    <submittedName>
        <fullName evidence="3">Glycoside hydrolase family 16 protein</fullName>
    </submittedName>
</protein>
<dbReference type="InterPro" id="IPR000757">
    <property type="entry name" value="Beta-glucanase-like"/>
</dbReference>
<dbReference type="GO" id="GO:0005975">
    <property type="term" value="P:carbohydrate metabolic process"/>
    <property type="evidence" value="ECO:0007669"/>
    <property type="project" value="InterPro"/>
</dbReference>
<dbReference type="InterPro" id="IPR050546">
    <property type="entry name" value="Glycosyl_Hydrlase_16"/>
</dbReference>
<dbReference type="Pfam" id="PF18316">
    <property type="entry name" value="S-l_SbsC_C"/>
    <property type="match status" value="1"/>
</dbReference>
<reference evidence="3 4" key="1">
    <citation type="submission" date="2020-02" db="EMBL/GenBank/DDBJ databases">
        <title>Bacillus aquiflavi sp. nov., isolated from yellow water of strong flavor Chinese baijiu in Yibin region of China.</title>
        <authorList>
            <person name="Xie J."/>
        </authorList>
    </citation>
    <scope>NUCLEOTIDE SEQUENCE [LARGE SCALE GENOMIC DNA]</scope>
    <source>
        <strain evidence="3 4">SA4</strain>
    </source>
</reference>
<proteinExistence type="inferred from homology"/>
<dbReference type="SUPFAM" id="SSF49899">
    <property type="entry name" value="Concanavalin A-like lectins/glucanases"/>
    <property type="match status" value="1"/>
</dbReference>
<dbReference type="Gene3D" id="2.60.120.200">
    <property type="match status" value="1"/>
</dbReference>
<dbReference type="EMBL" id="JAAIWM010000007">
    <property type="protein sequence ID" value="NEY73508.1"/>
    <property type="molecule type" value="Genomic_DNA"/>
</dbReference>
<dbReference type="PANTHER" id="PTHR10963">
    <property type="entry name" value="GLYCOSYL HYDROLASE-RELATED"/>
    <property type="match status" value="1"/>
</dbReference>
<dbReference type="PROSITE" id="PS51762">
    <property type="entry name" value="GH16_2"/>
    <property type="match status" value="1"/>
</dbReference>
<feature type="domain" description="GH16" evidence="2">
    <location>
        <begin position="43"/>
        <end position="286"/>
    </location>
</feature>
<name>A0A6M0QE53_9BACI</name>
<dbReference type="Proteomes" id="UP000481043">
    <property type="component" value="Unassembled WGS sequence"/>
</dbReference>
<comment type="similarity">
    <text evidence="1">Belongs to the glycosyl hydrolase 16 family.</text>
</comment>
<comment type="caution">
    <text evidence="3">The sequence shown here is derived from an EMBL/GenBank/DDBJ whole genome shotgun (WGS) entry which is preliminary data.</text>
</comment>
<dbReference type="Pfam" id="PF00722">
    <property type="entry name" value="Glyco_hydro_16"/>
    <property type="match status" value="1"/>
</dbReference>
<sequence length="290" mass="33828">MTGVDAVINKYIGLYEVDKEDKVINYKLITLTEEEIQPAHWTLVWEDSFLDSEVDEKNWNFVNSGGGFGNKELQYYTPRKENARLEEQILVLEAHKETWKEHPYTSAKLTTKGKQSWTYGRFSIRAKLPEGQGIWPAIWMMPEDMELYSGWPSCGEIDIMEIVGHEPETVHGTLHYGVPHTYTGESYTLPHGQKFSDDFHEFTLDWEPEEFRWYVDGILYAKQTNWFSTNDQNGTEVKYPAPFNRDFYLQINLAVGGKWPGYPDETTNFPQQMLIDSIKVYQKHRGESND</sequence>
<dbReference type="GO" id="GO:0004553">
    <property type="term" value="F:hydrolase activity, hydrolyzing O-glycosyl compounds"/>
    <property type="evidence" value="ECO:0007669"/>
    <property type="project" value="InterPro"/>
</dbReference>
<keyword evidence="3" id="KW-0378">Hydrolase</keyword>
<evidence type="ECO:0000313" key="4">
    <source>
        <dbReference type="Proteomes" id="UP000481043"/>
    </source>
</evidence>
<keyword evidence="4" id="KW-1185">Reference proteome</keyword>
<organism evidence="3 4">
    <name type="scientific">Bacillus mesophilus</name>
    <dbReference type="NCBI Taxonomy" id="1808955"/>
    <lineage>
        <taxon>Bacteria</taxon>
        <taxon>Bacillati</taxon>
        <taxon>Bacillota</taxon>
        <taxon>Bacilli</taxon>
        <taxon>Bacillales</taxon>
        <taxon>Bacillaceae</taxon>
        <taxon>Bacillus</taxon>
    </lineage>
</organism>